<reference evidence="9 10" key="1">
    <citation type="submission" date="2018-08" db="EMBL/GenBank/DDBJ databases">
        <title>A genome reference for cultivated species of the human gut microbiota.</title>
        <authorList>
            <person name="Zou Y."/>
            <person name="Xue W."/>
            <person name="Luo G."/>
        </authorList>
    </citation>
    <scope>NUCLEOTIDE SEQUENCE [LARGE SCALE GENOMIC DNA]</scope>
    <source>
        <strain evidence="9 10">AF31-28B-AC</strain>
    </source>
</reference>
<dbReference type="PANTHER" id="PTHR42812">
    <property type="entry name" value="BETA-XYLOSIDASE"/>
    <property type="match status" value="1"/>
</dbReference>
<dbReference type="PROSITE" id="PS51257">
    <property type="entry name" value="PROKAR_LIPOPROTEIN"/>
    <property type="match status" value="1"/>
</dbReference>
<evidence type="ECO:0000256" key="6">
    <source>
        <dbReference type="RuleBase" id="RU361187"/>
    </source>
</evidence>
<gene>
    <name evidence="9" type="ORF">DWZ34_11445</name>
</gene>
<comment type="similarity">
    <text evidence="1 6">Belongs to the glycosyl hydrolase 43 family.</text>
</comment>
<dbReference type="Gene3D" id="2.60.120.200">
    <property type="match status" value="1"/>
</dbReference>
<feature type="active site" description="Proton acceptor" evidence="4">
    <location>
        <position position="67"/>
    </location>
</feature>
<dbReference type="InterPro" id="IPR006710">
    <property type="entry name" value="Glyco_hydro_43"/>
</dbReference>
<evidence type="ECO:0000256" key="7">
    <source>
        <dbReference type="SAM" id="SignalP"/>
    </source>
</evidence>
<evidence type="ECO:0000256" key="1">
    <source>
        <dbReference type="ARBA" id="ARBA00009865"/>
    </source>
</evidence>
<evidence type="ECO:0000313" key="9">
    <source>
        <dbReference type="EMBL" id="RHM95259.1"/>
    </source>
</evidence>
<protein>
    <submittedName>
        <fullName evidence="9">Glycoside hydrolase family 43 protein</fullName>
    </submittedName>
</protein>
<dbReference type="GO" id="GO:0005975">
    <property type="term" value="P:carbohydrate metabolic process"/>
    <property type="evidence" value="ECO:0007669"/>
    <property type="project" value="InterPro"/>
</dbReference>
<dbReference type="InterPro" id="IPR013320">
    <property type="entry name" value="ConA-like_dom_sf"/>
</dbReference>
<accession>A0A415T1C6</accession>
<comment type="caution">
    <text evidence="9">The sequence shown here is derived from an EMBL/GenBank/DDBJ whole genome shotgun (WGS) entry which is preliminary data.</text>
</comment>
<dbReference type="GO" id="GO:0004553">
    <property type="term" value="F:hydrolase activity, hydrolyzing O-glycosyl compounds"/>
    <property type="evidence" value="ECO:0007669"/>
    <property type="project" value="InterPro"/>
</dbReference>
<keyword evidence="7" id="KW-0732">Signal</keyword>
<dbReference type="Proteomes" id="UP000285109">
    <property type="component" value="Unassembled WGS sequence"/>
</dbReference>
<dbReference type="InterPro" id="IPR023296">
    <property type="entry name" value="Glyco_hydro_beta-prop_sf"/>
</dbReference>
<dbReference type="EMBL" id="QRQK01000022">
    <property type="protein sequence ID" value="RHM95259.1"/>
    <property type="molecule type" value="Genomic_DNA"/>
</dbReference>
<dbReference type="Pfam" id="PF17851">
    <property type="entry name" value="GH43_C2"/>
    <property type="match status" value="1"/>
</dbReference>
<dbReference type="CDD" id="cd18617">
    <property type="entry name" value="GH43_XynB-like"/>
    <property type="match status" value="1"/>
</dbReference>
<dbReference type="InterPro" id="IPR051795">
    <property type="entry name" value="Glycosyl_Hydrlase_43"/>
</dbReference>
<feature type="active site" description="Proton donor" evidence="4">
    <location>
        <position position="241"/>
    </location>
</feature>
<keyword evidence="2 6" id="KW-0378">Hydrolase</keyword>
<dbReference type="SUPFAM" id="SSF49899">
    <property type="entry name" value="Concanavalin A-like lectins/glucanases"/>
    <property type="match status" value="1"/>
</dbReference>
<dbReference type="Pfam" id="PF04616">
    <property type="entry name" value="Glyco_hydro_43"/>
    <property type="match status" value="1"/>
</dbReference>
<proteinExistence type="inferred from homology"/>
<evidence type="ECO:0000256" key="3">
    <source>
        <dbReference type="ARBA" id="ARBA00023295"/>
    </source>
</evidence>
<feature type="signal peptide" evidence="7">
    <location>
        <begin position="1"/>
        <end position="17"/>
    </location>
</feature>
<name>A0A415T1C6_9BACT</name>
<sequence length="571" mass="63081">MKNQFKLLTLGTLSLIAASCGNKVTMPDPGTPVFTQFTYTGKDVVYEKNPLAEGEFYNPILQGCYPDPSICKKGTDYYLVCSSFAINPGVPIFHSTDLVNWKQIGHVLDRPSQLKVEDSGISAGIYAPTIRYNSYNDTFYMITTQFSGGMGNMIVKTKDPMKGWSDPIKLNFEGIDPDIFFDDNGKAYVTHNDAPEKPLYEGHRVIKVWEYDLEKDQIIPGTDKVVVNGGVDLSKKPIWIEAPHLYKKDGKYYLMCAEGGTGGWHSEVIFISDNPQGPFKPAPENPILSQRHLPAERPFKVDWAGHADLVEGPDGQYYGVFLAIRPNEANRVNTGRETFILPVDWSGTFPVFKGGLEPIQPKLAMPQGVKNETGKNGYFPNGNFTFTETFTGSSLDYRWVGVRGAREGFISTTAEGLTITPYETNIKAVLPTSTLFYRQQHLNFTATTTLKYVPRTEKDLAGITCYQSEKFNYVFGVTKKAEDSYIVLQRTEKGESSTIASEKIEGNTPISLRVTAEGDKYTFSYSVKDNNYQTVGGGTVSGDILSTNVAGGFTGAMIGLYATTSNDAEAL</sequence>
<dbReference type="AlphaFoldDB" id="A0A415T1C6"/>
<evidence type="ECO:0000256" key="2">
    <source>
        <dbReference type="ARBA" id="ARBA00022801"/>
    </source>
</evidence>
<feature type="domain" description="Beta-xylosidase C-terminal Concanavalin A-like" evidence="8">
    <location>
        <begin position="388"/>
        <end position="565"/>
    </location>
</feature>
<dbReference type="PANTHER" id="PTHR42812:SF12">
    <property type="entry name" value="BETA-XYLOSIDASE-RELATED"/>
    <property type="match status" value="1"/>
</dbReference>
<organism evidence="9 10">
    <name type="scientific">Phocaeicola plebeius</name>
    <dbReference type="NCBI Taxonomy" id="310297"/>
    <lineage>
        <taxon>Bacteria</taxon>
        <taxon>Pseudomonadati</taxon>
        <taxon>Bacteroidota</taxon>
        <taxon>Bacteroidia</taxon>
        <taxon>Bacteroidales</taxon>
        <taxon>Bacteroidaceae</taxon>
        <taxon>Phocaeicola</taxon>
    </lineage>
</organism>
<dbReference type="Gene3D" id="2.115.10.20">
    <property type="entry name" value="Glycosyl hydrolase domain, family 43"/>
    <property type="match status" value="1"/>
</dbReference>
<evidence type="ECO:0000256" key="5">
    <source>
        <dbReference type="PIRSR" id="PIRSR606710-2"/>
    </source>
</evidence>
<feature type="site" description="Important for catalytic activity, responsible for pKa modulation of the active site Glu and correct orientation of both the proton donor and substrate" evidence="5">
    <location>
        <position position="176"/>
    </location>
</feature>
<evidence type="ECO:0000256" key="4">
    <source>
        <dbReference type="PIRSR" id="PIRSR606710-1"/>
    </source>
</evidence>
<evidence type="ECO:0000259" key="8">
    <source>
        <dbReference type="Pfam" id="PF17851"/>
    </source>
</evidence>
<dbReference type="SUPFAM" id="SSF75005">
    <property type="entry name" value="Arabinanase/levansucrase/invertase"/>
    <property type="match status" value="1"/>
</dbReference>
<feature type="chain" id="PRO_5019073215" evidence="7">
    <location>
        <begin position="18"/>
        <end position="571"/>
    </location>
</feature>
<evidence type="ECO:0000313" key="10">
    <source>
        <dbReference type="Proteomes" id="UP000285109"/>
    </source>
</evidence>
<keyword evidence="3 6" id="KW-0326">Glycosidase</keyword>
<dbReference type="InterPro" id="IPR041542">
    <property type="entry name" value="GH43_C2"/>
</dbReference>